<dbReference type="PANTHER" id="PTHR36408:SF1">
    <property type="entry name" value="TRANSMEMBRANE PROTEIN"/>
    <property type="match status" value="1"/>
</dbReference>
<evidence type="ECO:0000313" key="3">
    <source>
        <dbReference type="EMBL" id="KAF7839930.1"/>
    </source>
</evidence>
<dbReference type="PANTHER" id="PTHR36408">
    <property type="entry name" value="TRANSMEMBRANE PROTEIN"/>
    <property type="match status" value="1"/>
</dbReference>
<dbReference type="GO" id="GO:0009941">
    <property type="term" value="C:chloroplast envelope"/>
    <property type="evidence" value="ECO:0007669"/>
    <property type="project" value="TreeGrafter"/>
</dbReference>
<sequence length="303" mass="33903">MILTSHRLLAHSSSSSFPLSNLYFLRNSTSTLSLSILSNPTHFRILKLRSLRPEKFISFGSHYDPFRPRADESDGAVQKDVVGDFNLDSVLALAEFSFLLSSAILSVGFAVSSAIASSKKELFVAMGNRVVLWGVLALVGGVVIGAWIRRRQWRRICRETIKGGLEVNLLERIEKLEEDLRNSATIIRVLSRQLEKLGIRFRLTRKALKEPIAETAALSQKNSEATRALVVQSDILEKELGEIQKVLLAMQEQQQKQLDLILAIGKTSKLWESKRETSEVSASEKSKSAEAGDEINQKEFHQI</sequence>
<organism evidence="3 4">
    <name type="scientific">Senna tora</name>
    <dbReference type="NCBI Taxonomy" id="362788"/>
    <lineage>
        <taxon>Eukaryota</taxon>
        <taxon>Viridiplantae</taxon>
        <taxon>Streptophyta</taxon>
        <taxon>Embryophyta</taxon>
        <taxon>Tracheophyta</taxon>
        <taxon>Spermatophyta</taxon>
        <taxon>Magnoliopsida</taxon>
        <taxon>eudicotyledons</taxon>
        <taxon>Gunneridae</taxon>
        <taxon>Pentapetalae</taxon>
        <taxon>rosids</taxon>
        <taxon>fabids</taxon>
        <taxon>Fabales</taxon>
        <taxon>Fabaceae</taxon>
        <taxon>Caesalpinioideae</taxon>
        <taxon>Cassia clade</taxon>
        <taxon>Senna</taxon>
    </lineage>
</organism>
<comment type="caution">
    <text evidence="3">The sequence shown here is derived from an EMBL/GenBank/DDBJ whole genome shotgun (WGS) entry which is preliminary data.</text>
</comment>
<feature type="transmembrane region" description="Helical" evidence="2">
    <location>
        <begin position="96"/>
        <end position="118"/>
    </location>
</feature>
<name>A0A834X8G4_9FABA</name>
<evidence type="ECO:0000256" key="1">
    <source>
        <dbReference type="SAM" id="MobiDB-lite"/>
    </source>
</evidence>
<accession>A0A834X8G4</accession>
<keyword evidence="2" id="KW-1133">Transmembrane helix</keyword>
<dbReference type="OrthoDB" id="2020732at2759"/>
<dbReference type="Proteomes" id="UP000634136">
    <property type="component" value="Unassembled WGS sequence"/>
</dbReference>
<keyword evidence="2" id="KW-0472">Membrane</keyword>
<keyword evidence="2" id="KW-0812">Transmembrane</keyword>
<evidence type="ECO:0008006" key="5">
    <source>
        <dbReference type="Google" id="ProtNLM"/>
    </source>
</evidence>
<feature type="transmembrane region" description="Helical" evidence="2">
    <location>
        <begin position="130"/>
        <end position="148"/>
    </location>
</feature>
<evidence type="ECO:0000256" key="2">
    <source>
        <dbReference type="SAM" id="Phobius"/>
    </source>
</evidence>
<feature type="region of interest" description="Disordered" evidence="1">
    <location>
        <begin position="275"/>
        <end position="303"/>
    </location>
</feature>
<reference evidence="3" key="1">
    <citation type="submission" date="2020-09" db="EMBL/GenBank/DDBJ databases">
        <title>Genome-Enabled Discovery of Anthraquinone Biosynthesis in Senna tora.</title>
        <authorList>
            <person name="Kang S.-H."/>
            <person name="Pandey R.P."/>
            <person name="Lee C.-M."/>
            <person name="Sim J.-S."/>
            <person name="Jeong J.-T."/>
            <person name="Choi B.-S."/>
            <person name="Jung M."/>
            <person name="Ginzburg D."/>
            <person name="Zhao K."/>
            <person name="Won S.Y."/>
            <person name="Oh T.-J."/>
            <person name="Yu Y."/>
            <person name="Kim N.-H."/>
            <person name="Lee O.R."/>
            <person name="Lee T.-H."/>
            <person name="Bashyal P."/>
            <person name="Kim T.-S."/>
            <person name="Lee W.-H."/>
            <person name="Kawkins C."/>
            <person name="Kim C.-K."/>
            <person name="Kim J.S."/>
            <person name="Ahn B.O."/>
            <person name="Rhee S.Y."/>
            <person name="Sohng J.K."/>
        </authorList>
    </citation>
    <scope>NUCLEOTIDE SEQUENCE</scope>
    <source>
        <tissue evidence="3">Leaf</tissue>
    </source>
</reference>
<evidence type="ECO:0000313" key="4">
    <source>
        <dbReference type="Proteomes" id="UP000634136"/>
    </source>
</evidence>
<protein>
    <recommendedName>
        <fullName evidence="5">Transmembrane protein</fullName>
    </recommendedName>
</protein>
<proteinExistence type="predicted"/>
<dbReference type="EMBL" id="JAAIUW010000003">
    <property type="protein sequence ID" value="KAF7839930.1"/>
    <property type="molecule type" value="Genomic_DNA"/>
</dbReference>
<dbReference type="AlphaFoldDB" id="A0A834X8G4"/>
<keyword evidence="4" id="KW-1185">Reference proteome</keyword>
<gene>
    <name evidence="3" type="ORF">G2W53_008412</name>
</gene>